<dbReference type="SUPFAM" id="SSF53697">
    <property type="entry name" value="SIS domain"/>
    <property type="match status" value="1"/>
</dbReference>
<accession>A0A6S6R2W9</accession>
<dbReference type="RefSeq" id="WP_184092542.1">
    <property type="nucleotide sequence ID" value="NZ_AP023367.1"/>
</dbReference>
<evidence type="ECO:0000313" key="1">
    <source>
        <dbReference type="EMBL" id="BCJ93875.1"/>
    </source>
</evidence>
<dbReference type="Pfam" id="PF01418">
    <property type="entry name" value="HTH_6"/>
    <property type="match status" value="1"/>
</dbReference>
<dbReference type="InterPro" id="IPR047640">
    <property type="entry name" value="RpiR-like"/>
</dbReference>
<gene>
    <name evidence="1" type="ORF">acsn021_14440</name>
</gene>
<dbReference type="KEGG" id="acel:acsn021_14440"/>
<dbReference type="PANTHER" id="PTHR30514">
    <property type="entry name" value="GLUCOKINASE"/>
    <property type="match status" value="1"/>
</dbReference>
<protein>
    <submittedName>
        <fullName evidence="1">Uncharacterized protein</fullName>
    </submittedName>
</protein>
<dbReference type="Proteomes" id="UP000515561">
    <property type="component" value="Chromosome"/>
</dbReference>
<dbReference type="SUPFAM" id="SSF46689">
    <property type="entry name" value="Homeodomain-like"/>
    <property type="match status" value="1"/>
</dbReference>
<dbReference type="GO" id="GO:0003677">
    <property type="term" value="F:DNA binding"/>
    <property type="evidence" value="ECO:0007669"/>
    <property type="project" value="InterPro"/>
</dbReference>
<reference evidence="1 2" key="1">
    <citation type="journal article" date="2016" name="Int. J. Syst. Evol. Microbiol.">
        <title>Descriptions of Anaerotaenia torta gen. nov., sp. nov. and Anaerocolumna cellulosilytica gen. nov., sp. nov. isolated from a methanogenic reactor of cattle waste.</title>
        <authorList>
            <person name="Uek A."/>
            <person name="Ohtaki Y."/>
            <person name="Kaku N."/>
            <person name="Ueki K."/>
        </authorList>
    </citation>
    <scope>NUCLEOTIDE SEQUENCE [LARGE SCALE GENOMIC DNA]</scope>
    <source>
        <strain evidence="1 2">SN021</strain>
    </source>
</reference>
<dbReference type="PANTHER" id="PTHR30514:SF1">
    <property type="entry name" value="HTH-TYPE TRANSCRIPTIONAL REGULATOR HEXR-RELATED"/>
    <property type="match status" value="1"/>
</dbReference>
<evidence type="ECO:0000313" key="2">
    <source>
        <dbReference type="Proteomes" id="UP000515561"/>
    </source>
</evidence>
<dbReference type="PROSITE" id="PS51071">
    <property type="entry name" value="HTH_RPIR"/>
    <property type="match status" value="1"/>
</dbReference>
<dbReference type="InterPro" id="IPR036388">
    <property type="entry name" value="WH-like_DNA-bd_sf"/>
</dbReference>
<dbReference type="GO" id="GO:0003700">
    <property type="term" value="F:DNA-binding transcription factor activity"/>
    <property type="evidence" value="ECO:0007669"/>
    <property type="project" value="InterPro"/>
</dbReference>
<dbReference type="Gene3D" id="1.10.10.10">
    <property type="entry name" value="Winged helix-like DNA-binding domain superfamily/Winged helix DNA-binding domain"/>
    <property type="match status" value="1"/>
</dbReference>
<proteinExistence type="predicted"/>
<organism evidence="1 2">
    <name type="scientific">Anaerocolumna cellulosilytica</name>
    <dbReference type="NCBI Taxonomy" id="433286"/>
    <lineage>
        <taxon>Bacteria</taxon>
        <taxon>Bacillati</taxon>
        <taxon>Bacillota</taxon>
        <taxon>Clostridia</taxon>
        <taxon>Lachnospirales</taxon>
        <taxon>Lachnospiraceae</taxon>
        <taxon>Anaerocolumna</taxon>
    </lineage>
</organism>
<dbReference type="Gene3D" id="3.40.50.10490">
    <property type="entry name" value="Glucose-6-phosphate isomerase like protein, domain 1"/>
    <property type="match status" value="1"/>
</dbReference>
<keyword evidence="2" id="KW-1185">Reference proteome</keyword>
<dbReference type="AlphaFoldDB" id="A0A6S6R2W9"/>
<dbReference type="GO" id="GO:1901135">
    <property type="term" value="P:carbohydrate derivative metabolic process"/>
    <property type="evidence" value="ECO:0007669"/>
    <property type="project" value="InterPro"/>
</dbReference>
<name>A0A6S6R2W9_9FIRM</name>
<dbReference type="InterPro" id="IPR009057">
    <property type="entry name" value="Homeodomain-like_sf"/>
</dbReference>
<sequence>MSRLPILLSSMMNTVPEDSINYVLAEAVLKKIYKNDFKDVSVISLAKECNVSKASVSRFFRTLGYDDYMDFKLDLLYMQRNMKNEWRPNTFYPNMSTANIKESYLQAVTNSIHQLEKNIEEKDLRRVAKYINEYQHVVLMGHIQSGYTALAMQQYIQSSDKRVEVILNPTEQKEYFLKNEEAAFVIIFSSGGHFFDRFTPNWNLQVSSKIRICVITTNSQIKEIPGVDLFINSHTTEHFAAGNISMEFIAKLIILYYKNTK</sequence>
<dbReference type="EMBL" id="AP023367">
    <property type="protein sequence ID" value="BCJ93875.1"/>
    <property type="molecule type" value="Genomic_DNA"/>
</dbReference>
<dbReference type="GO" id="GO:0097367">
    <property type="term" value="F:carbohydrate derivative binding"/>
    <property type="evidence" value="ECO:0007669"/>
    <property type="project" value="InterPro"/>
</dbReference>
<dbReference type="InterPro" id="IPR046348">
    <property type="entry name" value="SIS_dom_sf"/>
</dbReference>
<dbReference type="InterPro" id="IPR000281">
    <property type="entry name" value="HTH_RpiR"/>
</dbReference>